<feature type="non-terminal residue" evidence="3">
    <location>
        <position position="1"/>
    </location>
</feature>
<dbReference type="PANTHER" id="PTHR43028">
    <property type="entry name" value="3'(2'),5'-BISPHOSPHATE NUCLEOTIDASE 1"/>
    <property type="match status" value="1"/>
</dbReference>
<name>A0AAD7ZBS5_DIPPU</name>
<comment type="cofactor">
    <cofactor evidence="2">
        <name>Mg(2+)</name>
        <dbReference type="ChEBI" id="CHEBI:18420"/>
    </cofactor>
</comment>
<dbReference type="GO" id="GO:0004441">
    <property type="term" value="F:inositol-1,4-bisphosphate 1-phosphatase activity"/>
    <property type="evidence" value="ECO:0007669"/>
    <property type="project" value="TreeGrafter"/>
</dbReference>
<keyword evidence="2" id="KW-0460">Magnesium</keyword>
<keyword evidence="2" id="KW-0479">Metal-binding</keyword>
<dbReference type="EMBL" id="JASPKZ010009357">
    <property type="protein sequence ID" value="KAJ9577485.1"/>
    <property type="molecule type" value="Genomic_DNA"/>
</dbReference>
<organism evidence="3 4">
    <name type="scientific">Diploptera punctata</name>
    <name type="common">Pacific beetle cockroach</name>
    <dbReference type="NCBI Taxonomy" id="6984"/>
    <lineage>
        <taxon>Eukaryota</taxon>
        <taxon>Metazoa</taxon>
        <taxon>Ecdysozoa</taxon>
        <taxon>Arthropoda</taxon>
        <taxon>Hexapoda</taxon>
        <taxon>Insecta</taxon>
        <taxon>Pterygota</taxon>
        <taxon>Neoptera</taxon>
        <taxon>Polyneoptera</taxon>
        <taxon>Dictyoptera</taxon>
        <taxon>Blattodea</taxon>
        <taxon>Blaberoidea</taxon>
        <taxon>Blaberidae</taxon>
        <taxon>Diplopterinae</taxon>
        <taxon>Diploptera</taxon>
    </lineage>
</organism>
<protein>
    <recommendedName>
        <fullName evidence="5">Inositol polyphosphate 1-phosphatase</fullName>
    </recommendedName>
</protein>
<dbReference type="InterPro" id="IPR044897">
    <property type="entry name" value="INPP1_dom_1"/>
</dbReference>
<evidence type="ECO:0008006" key="5">
    <source>
        <dbReference type="Google" id="ProtNLM"/>
    </source>
</evidence>
<dbReference type="InterPro" id="IPR050725">
    <property type="entry name" value="CysQ/Inositol_MonoPase"/>
</dbReference>
<reference evidence="3" key="1">
    <citation type="journal article" date="2023" name="IScience">
        <title>Live-bearing cockroach genome reveals convergent evolutionary mechanisms linked to viviparity in insects and beyond.</title>
        <authorList>
            <person name="Fouks B."/>
            <person name="Harrison M.C."/>
            <person name="Mikhailova A.A."/>
            <person name="Marchal E."/>
            <person name="English S."/>
            <person name="Carruthers M."/>
            <person name="Jennings E.C."/>
            <person name="Chiamaka E.L."/>
            <person name="Frigard R.A."/>
            <person name="Pippel M."/>
            <person name="Attardo G.M."/>
            <person name="Benoit J.B."/>
            <person name="Bornberg-Bauer E."/>
            <person name="Tobe S.S."/>
        </authorList>
    </citation>
    <scope>NUCLEOTIDE SEQUENCE</scope>
    <source>
        <strain evidence="3">Stay&amp;Tobe</strain>
    </source>
</reference>
<reference evidence="3" key="2">
    <citation type="submission" date="2023-05" db="EMBL/GenBank/DDBJ databases">
        <authorList>
            <person name="Fouks B."/>
        </authorList>
    </citation>
    <scope>NUCLEOTIDE SEQUENCE</scope>
    <source>
        <strain evidence="3">Stay&amp;Tobe</strain>
        <tissue evidence="3">Testes</tissue>
    </source>
</reference>
<feature type="binding site" evidence="2">
    <location>
        <position position="158"/>
    </location>
    <ligand>
        <name>Mg(2+)</name>
        <dbReference type="ChEBI" id="CHEBI:18420"/>
        <label>1</label>
        <note>catalytic</note>
    </ligand>
</feature>
<dbReference type="SUPFAM" id="SSF56655">
    <property type="entry name" value="Carbohydrate phosphatase"/>
    <property type="match status" value="1"/>
</dbReference>
<feature type="binding site" evidence="2">
    <location>
        <position position="159"/>
    </location>
    <ligand>
        <name>Mg(2+)</name>
        <dbReference type="ChEBI" id="CHEBI:18420"/>
        <label>1</label>
        <note>catalytic</note>
    </ligand>
</feature>
<dbReference type="GO" id="GO:0046854">
    <property type="term" value="P:phosphatidylinositol phosphate biosynthetic process"/>
    <property type="evidence" value="ECO:0007669"/>
    <property type="project" value="InterPro"/>
</dbReference>
<dbReference type="GO" id="GO:0046872">
    <property type="term" value="F:metal ion binding"/>
    <property type="evidence" value="ECO:0007669"/>
    <property type="project" value="UniProtKB-KW"/>
</dbReference>
<dbReference type="Gene3D" id="3.40.190.80">
    <property type="match status" value="1"/>
</dbReference>
<dbReference type="InterPro" id="IPR020550">
    <property type="entry name" value="Inositol_monophosphatase_CS"/>
</dbReference>
<dbReference type="AlphaFoldDB" id="A0AAD7ZBS5"/>
<sequence length="381" mass="42249">MGTRFLELLISVSEKAANIARVIRQDEHLFKLLVQEKKSTEKNPRFVQDFKTLADVLIQETVKHDVGKRFPDLAEHILGEESNSFCNILGETITVQVQESESETAELLSRVLGGDMLAAEVLAAEVHRDLNAEELALEKDLPQMNLPLDGCGMWIDPIDSTAEYISGEEVRTVGDICQSGLRCVTVLIGVFDRTSGIPILGIINQPFHTLQDTKWQGICHWGVKFENICQFSKSLPQKSQHRTSKRVVLSSSESEELKSRLSSAGYTIAEASGAGYKQLCVACNDADVYVLSKGSTFRWDTCGPHAILKSLGGGIVTYNQVLESTSPLDSHELCYSSDDTTYCNSNGLIAFRDRLVAEELIQTLRQILMKRAENVILQNHS</sequence>
<keyword evidence="4" id="KW-1185">Reference proteome</keyword>
<evidence type="ECO:0000256" key="2">
    <source>
        <dbReference type="PIRSR" id="PIRSR600760-2"/>
    </source>
</evidence>
<gene>
    <name evidence="3" type="ORF">L9F63_005986</name>
</gene>
<dbReference type="PROSITE" id="PS00630">
    <property type="entry name" value="IMP_2"/>
    <property type="match status" value="1"/>
</dbReference>
<dbReference type="Gene3D" id="3.30.540.10">
    <property type="entry name" value="Fructose-1,6-Bisphosphatase, subunit A, domain 1"/>
    <property type="match status" value="1"/>
</dbReference>
<accession>A0AAD7ZBS5</accession>
<evidence type="ECO:0000313" key="3">
    <source>
        <dbReference type="EMBL" id="KAJ9577485.1"/>
    </source>
</evidence>
<feature type="binding site" evidence="2">
    <location>
        <position position="156"/>
    </location>
    <ligand>
        <name>Mg(2+)</name>
        <dbReference type="ChEBI" id="CHEBI:18420"/>
        <label>1</label>
        <note>catalytic</note>
    </ligand>
</feature>
<comment type="similarity">
    <text evidence="1">Belongs to the inositol monophosphatase superfamily.</text>
</comment>
<dbReference type="PANTHER" id="PTHR43028:SF3">
    <property type="entry name" value="INOSITOL POLYPHOSPHATE 1-PHOSPHATASE"/>
    <property type="match status" value="1"/>
</dbReference>
<evidence type="ECO:0000256" key="1">
    <source>
        <dbReference type="ARBA" id="ARBA00009759"/>
    </source>
</evidence>
<proteinExistence type="inferred from homology"/>
<dbReference type="Gene3D" id="4.10.460.10">
    <property type="entry name" value="Inositol Polyphosphate 1-phosphatase, domain 1"/>
    <property type="match status" value="1"/>
</dbReference>
<dbReference type="Pfam" id="PF00459">
    <property type="entry name" value="Inositol_P"/>
    <property type="match status" value="1"/>
</dbReference>
<feature type="binding site" evidence="2">
    <location>
        <position position="80"/>
    </location>
    <ligand>
        <name>Mg(2+)</name>
        <dbReference type="ChEBI" id="CHEBI:18420"/>
        <label>1</label>
        <note>catalytic</note>
    </ligand>
</feature>
<dbReference type="InterPro" id="IPR000760">
    <property type="entry name" value="Inositol_monophosphatase-like"/>
</dbReference>
<comment type="caution">
    <text evidence="3">The sequence shown here is derived from an EMBL/GenBank/DDBJ whole genome shotgun (WGS) entry which is preliminary data.</text>
</comment>
<dbReference type="Proteomes" id="UP001233999">
    <property type="component" value="Unassembled WGS sequence"/>
</dbReference>
<feature type="binding site" evidence="2">
    <location>
        <position position="300"/>
    </location>
    <ligand>
        <name>Mg(2+)</name>
        <dbReference type="ChEBI" id="CHEBI:18420"/>
        <label>1</label>
        <note>catalytic</note>
    </ligand>
</feature>
<evidence type="ECO:0000313" key="4">
    <source>
        <dbReference type="Proteomes" id="UP001233999"/>
    </source>
</evidence>